<evidence type="ECO:0000313" key="10">
    <source>
        <dbReference type="Proteomes" id="UP001567538"/>
    </source>
</evidence>
<organism evidence="9 10">
    <name type="scientific">Salvia divinorum</name>
    <name type="common">Maria pastora</name>
    <name type="synonym">Diviner's sage</name>
    <dbReference type="NCBI Taxonomy" id="28513"/>
    <lineage>
        <taxon>Eukaryota</taxon>
        <taxon>Viridiplantae</taxon>
        <taxon>Streptophyta</taxon>
        <taxon>Embryophyta</taxon>
        <taxon>Tracheophyta</taxon>
        <taxon>Spermatophyta</taxon>
        <taxon>Magnoliopsida</taxon>
        <taxon>eudicotyledons</taxon>
        <taxon>Gunneridae</taxon>
        <taxon>Pentapetalae</taxon>
        <taxon>asterids</taxon>
        <taxon>lamiids</taxon>
        <taxon>Lamiales</taxon>
        <taxon>Lamiaceae</taxon>
        <taxon>Nepetoideae</taxon>
        <taxon>Mentheae</taxon>
        <taxon>Salviinae</taxon>
        <taxon>Salvia</taxon>
        <taxon>Salvia subgen. Calosphace</taxon>
    </lineage>
</organism>
<dbReference type="InterPro" id="IPR001394">
    <property type="entry name" value="Peptidase_C19_UCH"/>
</dbReference>
<dbReference type="PANTHER" id="PTHR24006">
    <property type="entry name" value="UBIQUITIN CARBOXYL-TERMINAL HYDROLASE"/>
    <property type="match status" value="1"/>
</dbReference>
<dbReference type="InterPro" id="IPR028889">
    <property type="entry name" value="USP"/>
</dbReference>
<dbReference type="InterPro" id="IPR038765">
    <property type="entry name" value="Papain-like_cys_pep_sf"/>
</dbReference>
<keyword evidence="7" id="KW-0788">Thiol protease</keyword>
<name>A0ABD1HI71_SALDI</name>
<proteinExistence type="inferred from homology"/>
<dbReference type="PROSITE" id="PS50235">
    <property type="entry name" value="USP_3"/>
    <property type="match status" value="2"/>
</dbReference>
<reference evidence="9 10" key="1">
    <citation type="submission" date="2024-06" db="EMBL/GenBank/DDBJ databases">
        <title>A chromosome level genome sequence of Diviner's sage (Salvia divinorum).</title>
        <authorList>
            <person name="Ford S.A."/>
            <person name="Ro D.-K."/>
            <person name="Ness R.W."/>
            <person name="Phillips M.A."/>
        </authorList>
    </citation>
    <scope>NUCLEOTIDE SEQUENCE [LARGE SCALE GENOMIC DNA]</scope>
    <source>
        <strain evidence="9">SAF-2024a</strain>
        <tissue evidence="9">Leaf</tissue>
    </source>
</reference>
<accession>A0ABD1HI71</accession>
<keyword evidence="10" id="KW-1185">Reference proteome</keyword>
<dbReference type="Pfam" id="PF00443">
    <property type="entry name" value="UCH"/>
    <property type="match status" value="2"/>
</dbReference>
<evidence type="ECO:0000256" key="3">
    <source>
        <dbReference type="ARBA" id="ARBA00012759"/>
    </source>
</evidence>
<evidence type="ECO:0000256" key="4">
    <source>
        <dbReference type="ARBA" id="ARBA00022670"/>
    </source>
</evidence>
<evidence type="ECO:0000313" key="9">
    <source>
        <dbReference type="EMBL" id="KAL1556129.1"/>
    </source>
</evidence>
<keyword evidence="4" id="KW-0645">Protease</keyword>
<dbReference type="Gene3D" id="3.90.70.10">
    <property type="entry name" value="Cysteine proteinases"/>
    <property type="match status" value="2"/>
</dbReference>
<evidence type="ECO:0000256" key="7">
    <source>
        <dbReference type="ARBA" id="ARBA00022807"/>
    </source>
</evidence>
<evidence type="ECO:0000256" key="6">
    <source>
        <dbReference type="ARBA" id="ARBA00022801"/>
    </source>
</evidence>
<dbReference type="SUPFAM" id="SSF54001">
    <property type="entry name" value="Cysteine proteinases"/>
    <property type="match status" value="2"/>
</dbReference>
<comment type="caution">
    <text evidence="9">The sequence shown here is derived from an EMBL/GenBank/DDBJ whole genome shotgun (WGS) entry which is preliminary data.</text>
</comment>
<evidence type="ECO:0000259" key="8">
    <source>
        <dbReference type="PROSITE" id="PS50235"/>
    </source>
</evidence>
<evidence type="ECO:0000256" key="5">
    <source>
        <dbReference type="ARBA" id="ARBA00022786"/>
    </source>
</evidence>
<keyword evidence="5" id="KW-0833">Ubl conjugation pathway</keyword>
<feature type="domain" description="USP" evidence="8">
    <location>
        <begin position="1"/>
        <end position="45"/>
    </location>
</feature>
<dbReference type="InterPro" id="IPR050164">
    <property type="entry name" value="Peptidase_C19"/>
</dbReference>
<dbReference type="AlphaFoldDB" id="A0ABD1HI71"/>
<gene>
    <name evidence="9" type="ORF">AAHA92_11788</name>
</gene>
<sequence length="377" mass="43707">MDEGHYYSCIRVTDQWFMFDDSKVYPVDEQVVLKELAYILFYAKKELFWCKDAIPAQPVQDDDRFLRSPHNLSTRVGNFDSTGFIKPVLQCLMHTVPFFEGFISKDSSLQCMCSKRNSCLVCHLKELYSSCNAGMKSYTPDLVARTVKYLSSNFQLCQHEDGYGLFLKLLFNLKMCDKANAHDQTLMQHIFGGKVHEEYNCLKCKDPFNTCYTTSDVFYMQLHVDKVCNLHTALEEAYTDRNIYSCRYCSKEQARRVISLHSAPEIFTLHLKRFNNTGKKKQERVSCPLALDLLRYATTSNDELKYELYSMEWYRFHNSEVSKVDESEVRQQQPHILLYAKHDAPWLLDIIGAQQRIIDGPVLPVGIPPSAISKHSP</sequence>
<feature type="domain" description="USP" evidence="8">
    <location>
        <begin position="74"/>
        <end position="342"/>
    </location>
</feature>
<comment type="catalytic activity">
    <reaction evidence="1">
        <text>Thiol-dependent hydrolysis of ester, thioester, amide, peptide and isopeptide bonds formed by the C-terminal Gly of ubiquitin (a 76-residue protein attached to proteins as an intracellular targeting signal).</text>
        <dbReference type="EC" id="3.4.19.12"/>
    </reaction>
</comment>
<evidence type="ECO:0000256" key="2">
    <source>
        <dbReference type="ARBA" id="ARBA00009085"/>
    </source>
</evidence>
<comment type="similarity">
    <text evidence="2">Belongs to the peptidase C19 family.</text>
</comment>
<dbReference type="Proteomes" id="UP001567538">
    <property type="component" value="Unassembled WGS sequence"/>
</dbReference>
<dbReference type="GO" id="GO:0006508">
    <property type="term" value="P:proteolysis"/>
    <property type="evidence" value="ECO:0007669"/>
    <property type="project" value="UniProtKB-KW"/>
</dbReference>
<dbReference type="PANTHER" id="PTHR24006:SF758">
    <property type="entry name" value="UBIQUITIN CARBOXYL-TERMINAL HYDROLASE 36"/>
    <property type="match status" value="1"/>
</dbReference>
<dbReference type="GO" id="GO:0004843">
    <property type="term" value="F:cysteine-type deubiquitinase activity"/>
    <property type="evidence" value="ECO:0007669"/>
    <property type="project" value="UniProtKB-EC"/>
</dbReference>
<keyword evidence="6 9" id="KW-0378">Hydrolase</keyword>
<dbReference type="EMBL" id="JBEAFC010000005">
    <property type="protein sequence ID" value="KAL1556129.1"/>
    <property type="molecule type" value="Genomic_DNA"/>
</dbReference>
<dbReference type="EC" id="3.4.19.12" evidence="3"/>
<protein>
    <recommendedName>
        <fullName evidence="3">ubiquitinyl hydrolase 1</fullName>
        <ecNumber evidence="3">3.4.19.12</ecNumber>
    </recommendedName>
</protein>
<evidence type="ECO:0000256" key="1">
    <source>
        <dbReference type="ARBA" id="ARBA00000707"/>
    </source>
</evidence>